<feature type="domain" description="Topo IA-type catalytic" evidence="16">
    <location>
        <begin position="168"/>
        <end position="603"/>
    </location>
</feature>
<dbReference type="AlphaFoldDB" id="A0AAW1RJR3"/>
<accession>A0AAW1RJR3</accession>
<dbReference type="InterPro" id="IPR013825">
    <property type="entry name" value="Topo_IA_cen_sub2"/>
</dbReference>
<evidence type="ECO:0000256" key="2">
    <source>
        <dbReference type="ARBA" id="ARBA00009446"/>
    </source>
</evidence>
<dbReference type="InterPro" id="IPR010666">
    <property type="entry name" value="Znf_GRF"/>
</dbReference>
<feature type="domain" description="GRF-type" evidence="15">
    <location>
        <begin position="872"/>
        <end position="915"/>
    </location>
</feature>
<dbReference type="InterPro" id="IPR001878">
    <property type="entry name" value="Znf_CCHC"/>
</dbReference>
<feature type="domain" description="Toprim" evidence="14">
    <location>
        <begin position="6"/>
        <end position="150"/>
    </location>
</feature>
<dbReference type="EC" id="5.6.2.1" evidence="3 11"/>
<dbReference type="InterPro" id="IPR006171">
    <property type="entry name" value="TOPRIM_dom"/>
</dbReference>
<dbReference type="Gene3D" id="1.10.290.10">
    <property type="entry name" value="Topoisomerase I, domain 4"/>
    <property type="match status" value="1"/>
</dbReference>
<dbReference type="PROSITE" id="PS51999">
    <property type="entry name" value="ZF_GRF"/>
    <property type="match status" value="1"/>
</dbReference>
<comment type="function">
    <text evidence="11">Introduces a single-strand break via transesterification at a target site in duplex DNA. Releases the supercoiling and torsional tension of DNA introduced during the DNA replication and transcription by transiently cleaving and rejoining one strand of the DNA duplex. The scissile phosphodiester is attacked by the catalytic tyrosine of the enzyme, resulting in the formation of a DNA-(5'-phosphotyrosyl)-enzyme intermediate and the expulsion of a 3'-OH DNA strand.</text>
</comment>
<keyword evidence="6" id="KW-0862">Zinc</keyword>
<organism evidence="17 18">
    <name type="scientific">Apatococcus lobatus</name>
    <dbReference type="NCBI Taxonomy" id="904363"/>
    <lineage>
        <taxon>Eukaryota</taxon>
        <taxon>Viridiplantae</taxon>
        <taxon>Chlorophyta</taxon>
        <taxon>core chlorophytes</taxon>
        <taxon>Trebouxiophyceae</taxon>
        <taxon>Chlorellales</taxon>
        <taxon>Chlorellaceae</taxon>
        <taxon>Apatococcus</taxon>
    </lineage>
</organism>
<sequence length="989" mass="108024">MSRPCKVLNVAEKPSVAKEISRILSNNSSRSTQSCARFNGLHHFQYNANGLHYEMVFTSVLGHLMQLEFDTQFTKWRSCSPADLYHAGVSKQVPADKHDVQRNLETQARHCQKLVLWLDCDREGENIAFEVIAVCKRVNPRLDVWRARFSALIPRDLHTAITNLIPPNQHDANAVDARQEIDLRIGASFTRFQTMLLQDRFDWSSLEIGDPEKPLISYGPCQFPTLGLVVQRAWEIEAHVSEPFWYIHVSYKAPKEPRACDFTWDRGCLFDYPSATMLYEICVEHPMATVLKVEGRERKRWPPFPLSTLEMQKKATMYLRVPGERIMKLAEELYQAGFISYPRTETDIFAPGFDLQAMAAEHSQDQRWGRHAQAIVDGSMWLRPRGGGHDDKAHPPIHPTRYSSGENDWPPDKKRLYEFIVRSFLAGCSKPAIGFETTVRIAVADEGFHAQGLMVRERNWLDVYPYTNWGGNDSLPPLQEGQQFMPADLLLKQGATQPPPRLSERDLIALMESYGIGTDATVADHIQKQLDRGYVHKDANLTFWPSDLGQALVGAYRRMDLENLWLPDLRGKIEQNITAVARGMRTKEAVLQEAVQAFHADFLAAQQKQGVLEAEVAQFFQYAQGRAGGGNGPGGPQGPITGDALGPCPQCGAPILLQQADPPSRPAPGWTCSGICRSSTWLPARATSEAAVSMEDCSQCTHGQMQKVSLRFRRGLIPPEFPPALTACVVCDSTLQALLQACGPSARPQAAQNGPSNGPAPPRRGPAPGAARGARGGPARGGGRQPPPGQGWQSRHGSHHGEPMHDDNEEEAGGSPHAGYRPHGGSRATRAPSRGGRGQGSAAVAPRGRGSGRGASTQGRGASQGSGALPRCPHHGLEVLHLTSTTSANPGRYFYKCAHPSEFDACLRFAWADEWDGGGGTAGGSMQRGRGGVQIPGRGPAAGNQSRGQENWGARGNSFASATGHATGNGGTCFKCGLPGHYARDCPNG</sequence>
<dbReference type="SMART" id="SM00343">
    <property type="entry name" value="ZnF_C2HC"/>
    <property type="match status" value="1"/>
</dbReference>
<evidence type="ECO:0000256" key="5">
    <source>
        <dbReference type="ARBA" id="ARBA00022771"/>
    </source>
</evidence>
<dbReference type="Gene3D" id="3.40.50.140">
    <property type="match status" value="1"/>
</dbReference>
<dbReference type="GO" id="GO:0006281">
    <property type="term" value="P:DNA repair"/>
    <property type="evidence" value="ECO:0007669"/>
    <property type="project" value="TreeGrafter"/>
</dbReference>
<evidence type="ECO:0000256" key="6">
    <source>
        <dbReference type="ARBA" id="ARBA00022833"/>
    </source>
</evidence>
<evidence type="ECO:0000256" key="8">
    <source>
        <dbReference type="ARBA" id="ARBA00023125"/>
    </source>
</evidence>
<dbReference type="GO" id="GO:0031422">
    <property type="term" value="C:RecQ family helicase-topoisomerase III complex"/>
    <property type="evidence" value="ECO:0007669"/>
    <property type="project" value="TreeGrafter"/>
</dbReference>
<dbReference type="EMBL" id="JALJOS010000010">
    <property type="protein sequence ID" value="KAK9833803.1"/>
    <property type="molecule type" value="Genomic_DNA"/>
</dbReference>
<dbReference type="InterPro" id="IPR003601">
    <property type="entry name" value="Topo_IA_2"/>
</dbReference>
<keyword evidence="7 11" id="KW-0799">Topoisomerase</keyword>
<dbReference type="GO" id="GO:0008270">
    <property type="term" value="F:zinc ion binding"/>
    <property type="evidence" value="ECO:0007669"/>
    <property type="project" value="UniProtKB-KW"/>
</dbReference>
<evidence type="ECO:0000256" key="10">
    <source>
        <dbReference type="PROSITE-ProRule" id="PRU00047"/>
    </source>
</evidence>
<keyword evidence="8 11" id="KW-0238">DNA-binding</keyword>
<dbReference type="SMART" id="SM00437">
    <property type="entry name" value="TOP1Ac"/>
    <property type="match status" value="1"/>
</dbReference>
<dbReference type="Gene3D" id="2.70.20.10">
    <property type="entry name" value="Topoisomerase I, domain 3"/>
    <property type="match status" value="1"/>
</dbReference>
<name>A0AAW1RJR3_9CHLO</name>
<dbReference type="InterPro" id="IPR023406">
    <property type="entry name" value="Topo_IA_AS"/>
</dbReference>
<dbReference type="InterPro" id="IPR003602">
    <property type="entry name" value="Topo_IA_DNA-bd_dom"/>
</dbReference>
<evidence type="ECO:0000259" key="14">
    <source>
        <dbReference type="PROSITE" id="PS50880"/>
    </source>
</evidence>
<dbReference type="InterPro" id="IPR013824">
    <property type="entry name" value="Topo_IA_cen_sub1"/>
</dbReference>
<evidence type="ECO:0000256" key="9">
    <source>
        <dbReference type="ARBA" id="ARBA00023235"/>
    </source>
</evidence>
<dbReference type="Gene3D" id="1.10.460.10">
    <property type="entry name" value="Topoisomerase I, domain 2"/>
    <property type="match status" value="1"/>
</dbReference>
<dbReference type="SUPFAM" id="SSF57756">
    <property type="entry name" value="Retrovirus zinc finger-like domains"/>
    <property type="match status" value="1"/>
</dbReference>
<comment type="catalytic activity">
    <reaction evidence="1 11">
        <text>ATP-independent breakage of single-stranded DNA, followed by passage and rejoining.</text>
        <dbReference type="EC" id="5.6.2.1"/>
    </reaction>
</comment>
<dbReference type="InterPro" id="IPR023405">
    <property type="entry name" value="Topo_IA_core_domain"/>
</dbReference>
<dbReference type="Pfam" id="PF00098">
    <property type="entry name" value="zf-CCHC"/>
    <property type="match status" value="1"/>
</dbReference>
<dbReference type="InterPro" id="IPR013826">
    <property type="entry name" value="Topo_IA_cen_sub3"/>
</dbReference>
<evidence type="ECO:0000313" key="18">
    <source>
        <dbReference type="Proteomes" id="UP001438707"/>
    </source>
</evidence>
<dbReference type="Gene3D" id="4.10.60.10">
    <property type="entry name" value="Zinc finger, CCHC-type"/>
    <property type="match status" value="1"/>
</dbReference>
<reference evidence="17 18" key="1">
    <citation type="journal article" date="2024" name="Nat. Commun.">
        <title>Phylogenomics reveals the evolutionary origins of lichenization in chlorophyte algae.</title>
        <authorList>
            <person name="Puginier C."/>
            <person name="Libourel C."/>
            <person name="Otte J."/>
            <person name="Skaloud P."/>
            <person name="Haon M."/>
            <person name="Grisel S."/>
            <person name="Petersen M."/>
            <person name="Berrin J.G."/>
            <person name="Delaux P.M."/>
            <person name="Dal Grande F."/>
            <person name="Keller J."/>
        </authorList>
    </citation>
    <scope>NUCLEOTIDE SEQUENCE [LARGE SCALE GENOMIC DNA]</scope>
    <source>
        <strain evidence="17 18">SAG 2145</strain>
    </source>
</reference>
<comment type="caution">
    <text evidence="17">The sequence shown here is derived from an EMBL/GenBank/DDBJ whole genome shotgun (WGS) entry which is preliminary data.</text>
</comment>
<dbReference type="Pfam" id="PF06839">
    <property type="entry name" value="Zn_ribbon_GRF"/>
    <property type="match status" value="1"/>
</dbReference>
<dbReference type="PRINTS" id="PR00417">
    <property type="entry name" value="PRTPISMRASEI"/>
</dbReference>
<dbReference type="PROSITE" id="PS52039">
    <property type="entry name" value="TOPO_IA_2"/>
    <property type="match status" value="1"/>
</dbReference>
<dbReference type="GO" id="GO:0005634">
    <property type="term" value="C:nucleus"/>
    <property type="evidence" value="ECO:0007669"/>
    <property type="project" value="TreeGrafter"/>
</dbReference>
<dbReference type="CDD" id="cd03362">
    <property type="entry name" value="TOPRIM_TopoIA_TopoIII"/>
    <property type="match status" value="1"/>
</dbReference>
<evidence type="ECO:0000259" key="13">
    <source>
        <dbReference type="PROSITE" id="PS50158"/>
    </source>
</evidence>
<dbReference type="PROSITE" id="PS50158">
    <property type="entry name" value="ZF_CCHC"/>
    <property type="match status" value="1"/>
</dbReference>
<feature type="compositionally biased region" description="Gly residues" evidence="12">
    <location>
        <begin position="774"/>
        <end position="784"/>
    </location>
</feature>
<dbReference type="InterPro" id="IPR013497">
    <property type="entry name" value="Topo_IA_cen"/>
</dbReference>
<proteinExistence type="inferred from homology"/>
<evidence type="ECO:0000259" key="16">
    <source>
        <dbReference type="PROSITE" id="PS52039"/>
    </source>
</evidence>
<evidence type="ECO:0000256" key="7">
    <source>
        <dbReference type="ARBA" id="ARBA00023029"/>
    </source>
</evidence>
<evidence type="ECO:0000256" key="1">
    <source>
        <dbReference type="ARBA" id="ARBA00000213"/>
    </source>
</evidence>
<dbReference type="PROSITE" id="PS00396">
    <property type="entry name" value="TOPO_IA_1"/>
    <property type="match status" value="1"/>
</dbReference>
<keyword evidence="5 10" id="KW-0863">Zinc-finger</keyword>
<dbReference type="SMART" id="SM00493">
    <property type="entry name" value="TOPRIM"/>
    <property type="match status" value="1"/>
</dbReference>
<protein>
    <recommendedName>
        <fullName evidence="3 11">DNA topoisomerase</fullName>
        <ecNumber evidence="3 11">5.6.2.1</ecNumber>
    </recommendedName>
</protein>
<evidence type="ECO:0000256" key="12">
    <source>
        <dbReference type="SAM" id="MobiDB-lite"/>
    </source>
</evidence>
<comment type="similarity">
    <text evidence="2 11">Belongs to the type IA topoisomerase family.</text>
</comment>
<feature type="domain" description="CCHC-type" evidence="13">
    <location>
        <begin position="973"/>
        <end position="988"/>
    </location>
</feature>
<evidence type="ECO:0000256" key="3">
    <source>
        <dbReference type="ARBA" id="ARBA00012891"/>
    </source>
</evidence>
<dbReference type="GO" id="GO:0003917">
    <property type="term" value="F:DNA topoisomerase type I (single strand cut, ATP-independent) activity"/>
    <property type="evidence" value="ECO:0007669"/>
    <property type="project" value="UniProtKB-EC"/>
</dbReference>
<dbReference type="SUPFAM" id="SSF56712">
    <property type="entry name" value="Prokaryotic type I DNA topoisomerase"/>
    <property type="match status" value="1"/>
</dbReference>
<feature type="compositionally biased region" description="Low complexity" evidence="12">
    <location>
        <begin position="840"/>
        <end position="863"/>
    </location>
</feature>
<evidence type="ECO:0000313" key="17">
    <source>
        <dbReference type="EMBL" id="KAK9833803.1"/>
    </source>
</evidence>
<dbReference type="Pfam" id="PF01131">
    <property type="entry name" value="Topoisom_bac"/>
    <property type="match status" value="1"/>
</dbReference>
<gene>
    <name evidence="17" type="ORF">WJX74_006318</name>
</gene>
<dbReference type="InterPro" id="IPR036875">
    <property type="entry name" value="Znf_CCHC_sf"/>
</dbReference>
<keyword evidence="9 11" id="KW-0413">Isomerase</keyword>
<dbReference type="InterPro" id="IPR000380">
    <property type="entry name" value="Topo_IA"/>
</dbReference>
<keyword evidence="18" id="KW-1185">Reference proteome</keyword>
<evidence type="ECO:0000256" key="11">
    <source>
        <dbReference type="RuleBase" id="RU362092"/>
    </source>
</evidence>
<dbReference type="PANTHER" id="PTHR11390:SF21">
    <property type="entry name" value="DNA TOPOISOMERASE 3-ALPHA"/>
    <property type="match status" value="1"/>
</dbReference>
<dbReference type="SMART" id="SM00436">
    <property type="entry name" value="TOP1Bc"/>
    <property type="match status" value="1"/>
</dbReference>
<dbReference type="PANTHER" id="PTHR11390">
    <property type="entry name" value="PROKARYOTIC DNA TOPOISOMERASE"/>
    <property type="match status" value="1"/>
</dbReference>
<evidence type="ECO:0000259" key="15">
    <source>
        <dbReference type="PROSITE" id="PS51999"/>
    </source>
</evidence>
<dbReference type="Pfam" id="PF01751">
    <property type="entry name" value="Toprim"/>
    <property type="match status" value="1"/>
</dbReference>
<dbReference type="GO" id="GO:0003677">
    <property type="term" value="F:DNA binding"/>
    <property type="evidence" value="ECO:0007669"/>
    <property type="project" value="UniProtKB-KW"/>
</dbReference>
<dbReference type="FunFam" id="3.40.50.140:FF:000003">
    <property type="entry name" value="DNA topoisomerase"/>
    <property type="match status" value="1"/>
</dbReference>
<dbReference type="Proteomes" id="UP001438707">
    <property type="component" value="Unassembled WGS sequence"/>
</dbReference>
<keyword evidence="4" id="KW-0479">Metal-binding</keyword>
<evidence type="ECO:0000256" key="4">
    <source>
        <dbReference type="ARBA" id="ARBA00022723"/>
    </source>
</evidence>
<dbReference type="FunFam" id="1.10.290.10:FF:000001">
    <property type="entry name" value="DNA topoisomerase"/>
    <property type="match status" value="1"/>
</dbReference>
<dbReference type="GO" id="GO:0006265">
    <property type="term" value="P:DNA topological change"/>
    <property type="evidence" value="ECO:0007669"/>
    <property type="project" value="InterPro"/>
</dbReference>
<dbReference type="CDD" id="cd00186">
    <property type="entry name" value="TOP1Ac"/>
    <property type="match status" value="1"/>
</dbReference>
<dbReference type="InterPro" id="IPR034144">
    <property type="entry name" value="TOPRIM_TopoIII"/>
</dbReference>
<dbReference type="GO" id="GO:0006310">
    <property type="term" value="P:DNA recombination"/>
    <property type="evidence" value="ECO:0007669"/>
    <property type="project" value="TreeGrafter"/>
</dbReference>
<dbReference type="PROSITE" id="PS50880">
    <property type="entry name" value="TOPRIM"/>
    <property type="match status" value="1"/>
</dbReference>
<feature type="region of interest" description="Disordered" evidence="12">
    <location>
        <begin position="746"/>
        <end position="872"/>
    </location>
</feature>